<dbReference type="InterPro" id="IPR018201">
    <property type="entry name" value="Ketoacyl_synth_AS"/>
</dbReference>
<dbReference type="KEGG" id="dov:DSCO28_21790"/>
<dbReference type="InterPro" id="IPR014030">
    <property type="entry name" value="Ketoacyl_synth_N"/>
</dbReference>
<evidence type="ECO:0000256" key="1">
    <source>
        <dbReference type="ARBA" id="ARBA00008467"/>
    </source>
</evidence>
<organism evidence="5 6">
    <name type="scientific">Desulfosarcina ovata subsp. sediminis</name>
    <dbReference type="NCBI Taxonomy" id="885957"/>
    <lineage>
        <taxon>Bacteria</taxon>
        <taxon>Pseudomonadati</taxon>
        <taxon>Thermodesulfobacteriota</taxon>
        <taxon>Desulfobacteria</taxon>
        <taxon>Desulfobacterales</taxon>
        <taxon>Desulfosarcinaceae</taxon>
        <taxon>Desulfosarcina</taxon>
    </lineage>
</organism>
<feature type="domain" description="Ketosynthase family 3 (KS3)" evidence="4">
    <location>
        <begin position="3"/>
        <end position="414"/>
    </location>
</feature>
<dbReference type="InterPro" id="IPR000794">
    <property type="entry name" value="Beta-ketoacyl_synthase"/>
</dbReference>
<evidence type="ECO:0000256" key="3">
    <source>
        <dbReference type="RuleBase" id="RU003694"/>
    </source>
</evidence>
<dbReference type="PANTHER" id="PTHR11712">
    <property type="entry name" value="POLYKETIDE SYNTHASE-RELATED"/>
    <property type="match status" value="1"/>
</dbReference>
<accession>A0A5K7ZRH2</accession>
<dbReference type="Proteomes" id="UP000425960">
    <property type="component" value="Chromosome"/>
</dbReference>
<dbReference type="Pfam" id="PF00109">
    <property type="entry name" value="ketoacyl-synt"/>
    <property type="match status" value="1"/>
</dbReference>
<dbReference type="SMART" id="SM00825">
    <property type="entry name" value="PKS_KS"/>
    <property type="match status" value="1"/>
</dbReference>
<dbReference type="GO" id="GO:0005829">
    <property type="term" value="C:cytosol"/>
    <property type="evidence" value="ECO:0007669"/>
    <property type="project" value="TreeGrafter"/>
</dbReference>
<evidence type="ECO:0000313" key="5">
    <source>
        <dbReference type="EMBL" id="BBO81613.1"/>
    </source>
</evidence>
<dbReference type="InterPro" id="IPR016039">
    <property type="entry name" value="Thiolase-like"/>
</dbReference>
<evidence type="ECO:0000259" key="4">
    <source>
        <dbReference type="PROSITE" id="PS52004"/>
    </source>
</evidence>
<gene>
    <name evidence="5" type="primary">fabF_1</name>
    <name evidence="5" type="ORF">DSCO28_21790</name>
</gene>
<protein>
    <submittedName>
        <fullName evidence="5">3-oxoacyl-[acyl-carrier-protein] synthase 2</fullName>
    </submittedName>
</protein>
<proteinExistence type="inferred from homology"/>
<reference evidence="5 6" key="1">
    <citation type="submission" date="2019-11" db="EMBL/GenBank/DDBJ databases">
        <title>Comparative genomics of hydrocarbon-degrading Desulfosarcina strains.</title>
        <authorList>
            <person name="Watanabe M."/>
            <person name="Kojima H."/>
            <person name="Fukui M."/>
        </authorList>
    </citation>
    <scope>NUCLEOTIDE SEQUENCE [LARGE SCALE GENOMIC DNA]</scope>
    <source>
        <strain evidence="5 6">28bB2T</strain>
    </source>
</reference>
<keyword evidence="2 3" id="KW-0808">Transferase</keyword>
<dbReference type="RefSeq" id="WP_155322272.1">
    <property type="nucleotide sequence ID" value="NZ_AP021876.1"/>
</dbReference>
<dbReference type="Pfam" id="PF02801">
    <property type="entry name" value="Ketoacyl-synt_C"/>
    <property type="match status" value="1"/>
</dbReference>
<dbReference type="InterPro" id="IPR020841">
    <property type="entry name" value="PKS_Beta-ketoAc_synthase_dom"/>
</dbReference>
<dbReference type="PROSITE" id="PS00606">
    <property type="entry name" value="KS3_1"/>
    <property type="match status" value="1"/>
</dbReference>
<evidence type="ECO:0000256" key="2">
    <source>
        <dbReference type="ARBA" id="ARBA00022679"/>
    </source>
</evidence>
<dbReference type="InterPro" id="IPR014031">
    <property type="entry name" value="Ketoacyl_synth_C"/>
</dbReference>
<sequence length="415" mass="43972">MSRTPAVIIGYDAVSPLGIDLEAQWRRALAGQSGIDALTRIRPGPDFPVQVAGQVASIDHLDYPFLKPREQARWISPLFKYALLTVQRALERAGLAIDADLAPRTAVTYSSAIGGLDAVLGADRKWIASRSLPLPCVNPNACINMVAGKVSMLTGATGPITTTITACATGLTSMITGAMLIAQDRADIVICGAVDFALVEPILAGFATMNGAYVPKENAPPEAPQTVSRPFSVNRRGFVVSEGAGCIVLAGKRFARERGLNADVEIAGWSMTSDAHHFVAPHYPTVRRCITESIKDAGIAADRIQAVNAHAASTRVGDQVEFDALRDIFGTHMPPVTANKSLIGHAMGASSAIESIFTFLGMQGGVLPPTINHQPDPQIPIDCVTEGSRPVAQEHVLKNAFGFGGCNACIVFRRI</sequence>
<dbReference type="EMBL" id="AP021876">
    <property type="protein sequence ID" value="BBO81613.1"/>
    <property type="molecule type" value="Genomic_DNA"/>
</dbReference>
<dbReference type="GO" id="GO:0006633">
    <property type="term" value="P:fatty acid biosynthetic process"/>
    <property type="evidence" value="ECO:0007669"/>
    <property type="project" value="InterPro"/>
</dbReference>
<dbReference type="PANTHER" id="PTHR11712:SF336">
    <property type="entry name" value="3-OXOACYL-[ACYL-CARRIER-PROTEIN] SYNTHASE, MITOCHONDRIAL"/>
    <property type="match status" value="1"/>
</dbReference>
<dbReference type="PROSITE" id="PS52004">
    <property type="entry name" value="KS3_2"/>
    <property type="match status" value="1"/>
</dbReference>
<dbReference type="GO" id="GO:0004315">
    <property type="term" value="F:3-oxoacyl-[acyl-carrier-protein] synthase activity"/>
    <property type="evidence" value="ECO:0007669"/>
    <property type="project" value="InterPro"/>
</dbReference>
<dbReference type="AlphaFoldDB" id="A0A5K7ZRH2"/>
<evidence type="ECO:0000313" key="6">
    <source>
        <dbReference type="Proteomes" id="UP000425960"/>
    </source>
</evidence>
<dbReference type="CDD" id="cd00834">
    <property type="entry name" value="KAS_I_II"/>
    <property type="match status" value="1"/>
</dbReference>
<comment type="similarity">
    <text evidence="1 3">Belongs to the thiolase-like superfamily. Beta-ketoacyl-ACP synthases family.</text>
</comment>
<dbReference type="SUPFAM" id="SSF53901">
    <property type="entry name" value="Thiolase-like"/>
    <property type="match status" value="2"/>
</dbReference>
<name>A0A5K7ZRH2_9BACT</name>
<dbReference type="Gene3D" id="3.40.47.10">
    <property type="match status" value="1"/>
</dbReference>